<keyword evidence="3" id="KW-1185">Reference proteome</keyword>
<comment type="similarity">
    <text evidence="1">Belongs to the UPF0270 family.</text>
</comment>
<dbReference type="HAMAP" id="MF_00690">
    <property type="entry name" value="UPF0270"/>
    <property type="match status" value="1"/>
</dbReference>
<dbReference type="Gene3D" id="1.10.10.610">
    <property type="entry name" value="YehU-like"/>
    <property type="match status" value="1"/>
</dbReference>
<comment type="caution">
    <text evidence="2">The sequence shown here is derived from an EMBL/GenBank/DDBJ whole genome shotgun (WGS) entry which is preliminary data.</text>
</comment>
<dbReference type="NCBIfam" id="NF003438">
    <property type="entry name" value="PRK04966.1"/>
    <property type="match status" value="1"/>
</dbReference>
<sequence>MIIPWEQIDPDTLYNLIEAFVLREGTDYGEQEKTLAVKVADVRRQLQSGEAVVVWSQLHETVNILPRGRFQPD</sequence>
<dbReference type="PIRSF" id="PIRSF006169">
    <property type="entry name" value="UCP006169"/>
    <property type="match status" value="1"/>
</dbReference>
<dbReference type="SUPFAM" id="SSF118001">
    <property type="entry name" value="YehU-like"/>
    <property type="match status" value="1"/>
</dbReference>
<gene>
    <name evidence="2" type="ORF">FCN80_15775</name>
</gene>
<dbReference type="InterPro" id="IPR036685">
    <property type="entry name" value="YehU-like_sf"/>
</dbReference>
<evidence type="ECO:0000313" key="3">
    <source>
        <dbReference type="Proteomes" id="UP000305202"/>
    </source>
</evidence>
<accession>A0ABY2SJC2</accession>
<evidence type="ECO:0000256" key="1">
    <source>
        <dbReference type="ARBA" id="ARBA00006450"/>
    </source>
</evidence>
<dbReference type="InterPro" id="IPR010648">
    <property type="entry name" value="UPF0270"/>
</dbReference>
<organism evidence="2 3">
    <name type="scientific">Martelella alba</name>
    <dbReference type="NCBI Taxonomy" id="2590451"/>
    <lineage>
        <taxon>Bacteria</taxon>
        <taxon>Pseudomonadati</taxon>
        <taxon>Pseudomonadota</taxon>
        <taxon>Alphaproteobacteria</taxon>
        <taxon>Hyphomicrobiales</taxon>
        <taxon>Aurantimonadaceae</taxon>
        <taxon>Martelella</taxon>
    </lineage>
</organism>
<name>A0ABY2SJC2_9HYPH</name>
<reference evidence="2 3" key="1">
    <citation type="submission" date="2019-04" db="EMBL/GenBank/DDBJ databases">
        <authorList>
            <person name="Li M."/>
            <person name="Gao C."/>
        </authorList>
    </citation>
    <scope>NUCLEOTIDE SEQUENCE [LARGE SCALE GENOMIC DNA]</scope>
    <source>
        <strain evidence="2 3">BGMRC 2031</strain>
    </source>
</reference>
<dbReference type="Proteomes" id="UP000305202">
    <property type="component" value="Unassembled WGS sequence"/>
</dbReference>
<protein>
    <submittedName>
        <fullName evidence="2">YheU family protein</fullName>
    </submittedName>
</protein>
<dbReference type="Pfam" id="PF06794">
    <property type="entry name" value="UPF0270"/>
    <property type="match status" value="1"/>
</dbReference>
<dbReference type="EMBL" id="SZPQ01000023">
    <property type="protein sequence ID" value="TKI05051.1"/>
    <property type="molecule type" value="Genomic_DNA"/>
</dbReference>
<evidence type="ECO:0000313" key="2">
    <source>
        <dbReference type="EMBL" id="TKI05051.1"/>
    </source>
</evidence>
<proteinExistence type="inferred from homology"/>